<dbReference type="Pfam" id="PF11453">
    <property type="entry name" value="DUF2950"/>
    <property type="match status" value="1"/>
</dbReference>
<evidence type="ECO:0000313" key="3">
    <source>
        <dbReference type="Proteomes" id="UP000501534"/>
    </source>
</evidence>
<evidence type="ECO:0008006" key="4">
    <source>
        <dbReference type="Google" id="ProtNLM"/>
    </source>
</evidence>
<organism evidence="2 3">
    <name type="scientific">Usitatibacter rugosus</name>
    <dbReference type="NCBI Taxonomy" id="2732067"/>
    <lineage>
        <taxon>Bacteria</taxon>
        <taxon>Pseudomonadati</taxon>
        <taxon>Pseudomonadota</taxon>
        <taxon>Betaproteobacteria</taxon>
        <taxon>Nitrosomonadales</taxon>
        <taxon>Usitatibacteraceae</taxon>
        <taxon>Usitatibacter</taxon>
    </lineage>
</organism>
<dbReference type="AlphaFoldDB" id="A0A6M4GQL5"/>
<feature type="chain" id="PRO_5027027039" description="DUF2950 family protein" evidence="1">
    <location>
        <begin position="28"/>
        <end position="309"/>
    </location>
</feature>
<gene>
    <name evidence="2" type="ORF">DSM104443_00688</name>
</gene>
<reference evidence="2 3" key="1">
    <citation type="submission" date="2020-04" db="EMBL/GenBank/DDBJ databases">
        <title>Usitatibacter rugosus gen. nov., sp. nov. and Usitatibacter palustris sp. nov., novel members of Usitatibacteraceae fam. nov. within the order Nitrosomonadales isolated from soil.</title>
        <authorList>
            <person name="Huber K.J."/>
            <person name="Neumann-Schaal M."/>
            <person name="Geppert A."/>
            <person name="Luckner M."/>
            <person name="Wanner G."/>
            <person name="Overmann J."/>
        </authorList>
    </citation>
    <scope>NUCLEOTIDE SEQUENCE [LARGE SCALE GENOMIC DNA]</scope>
    <source>
        <strain evidence="2 3">0125_3</strain>
    </source>
</reference>
<dbReference type="InterPro" id="IPR021556">
    <property type="entry name" value="DUF2950"/>
</dbReference>
<evidence type="ECO:0000313" key="2">
    <source>
        <dbReference type="EMBL" id="QJR09639.1"/>
    </source>
</evidence>
<keyword evidence="1" id="KW-0732">Signal</keyword>
<proteinExistence type="predicted"/>
<accession>A0A6M4GQL5</accession>
<protein>
    <recommendedName>
        <fullName evidence="4">DUF2950 family protein</fullName>
    </recommendedName>
</protein>
<dbReference type="KEGG" id="uru:DSM104443_00688"/>
<sequence>MNLMRISSRILATTAAALAFGAFGAFAATPAPTQQRTFATADEAAAALAEAVRSGEGNKLLAVVGPSSKSWLFTGDEVSDRADWKRFLEGYDKKKSVKAEGDAKATLVVGDDDWPFPAPIVKKAGKWSFDVNAGKEEVINRRVGRNELDTIQVLLAVVDAQREFAQTHDGAYAKLFRSTTGKQDGLYWATKAGEKPSPLGALAAEAARDGYGGKAGGKIEPFHGYSYRILTSQGKSAQGGAYDYVAGGRMIGGFAVLAFPANYGISGVKTFIVNHDGVVYEKDLGAGTADAAAKITKFDPSKGWEKVPQ</sequence>
<name>A0A6M4GQL5_9PROT</name>
<evidence type="ECO:0000256" key="1">
    <source>
        <dbReference type="SAM" id="SignalP"/>
    </source>
</evidence>
<keyword evidence="3" id="KW-1185">Reference proteome</keyword>
<feature type="signal peptide" evidence="1">
    <location>
        <begin position="1"/>
        <end position="27"/>
    </location>
</feature>
<dbReference type="RefSeq" id="WP_212756921.1">
    <property type="nucleotide sequence ID" value="NZ_CP053069.1"/>
</dbReference>
<dbReference type="Proteomes" id="UP000501534">
    <property type="component" value="Chromosome"/>
</dbReference>
<dbReference type="EMBL" id="CP053069">
    <property type="protein sequence ID" value="QJR09639.1"/>
    <property type="molecule type" value="Genomic_DNA"/>
</dbReference>